<protein>
    <submittedName>
        <fullName evidence="2">DUF4079 domain-containing protein</fullName>
    </submittedName>
</protein>
<dbReference type="AlphaFoldDB" id="A0A6H1U0K1"/>
<evidence type="ECO:0000313" key="2">
    <source>
        <dbReference type="EMBL" id="QIZ72364.1"/>
    </source>
</evidence>
<evidence type="ECO:0000313" key="3">
    <source>
        <dbReference type="Proteomes" id="UP000500857"/>
    </source>
</evidence>
<name>A0A6H1U0K1_9CYAN</name>
<feature type="transmembrane region" description="Helical" evidence="1">
    <location>
        <begin position="132"/>
        <end position="152"/>
    </location>
</feature>
<dbReference type="Pfam" id="PF13301">
    <property type="entry name" value="DUF4079"/>
    <property type="match status" value="1"/>
</dbReference>
<dbReference type="EMBL" id="CP051167">
    <property type="protein sequence ID" value="QIZ72364.1"/>
    <property type="molecule type" value="Genomic_DNA"/>
</dbReference>
<dbReference type="InterPro" id="IPR025067">
    <property type="entry name" value="DUF4079"/>
</dbReference>
<reference evidence="2 3" key="1">
    <citation type="submission" date="2020-04" db="EMBL/GenBank/DDBJ databases">
        <authorList>
            <person name="Basu S."/>
            <person name="Maruthanayagam V."/>
            <person name="Chakraborty S."/>
            <person name="Pramanik A."/>
            <person name="Mukherjee J."/>
            <person name="Brink B."/>
        </authorList>
    </citation>
    <scope>NUCLEOTIDE SEQUENCE [LARGE SCALE GENOMIC DNA]</scope>
    <source>
        <strain evidence="2 3">AP17</strain>
    </source>
</reference>
<evidence type="ECO:0000256" key="1">
    <source>
        <dbReference type="SAM" id="Phobius"/>
    </source>
</evidence>
<organism evidence="2 3">
    <name type="scientific">Oxynema aestuarii AP17</name>
    <dbReference type="NCBI Taxonomy" id="2064643"/>
    <lineage>
        <taxon>Bacteria</taxon>
        <taxon>Bacillati</taxon>
        <taxon>Cyanobacteriota</taxon>
        <taxon>Cyanophyceae</taxon>
        <taxon>Oscillatoriophycideae</taxon>
        <taxon>Oscillatoriales</taxon>
        <taxon>Oscillatoriaceae</taxon>
        <taxon>Oxynema</taxon>
        <taxon>Oxynema aestuarii</taxon>
    </lineage>
</organism>
<gene>
    <name evidence="2" type="ORF">HCG48_18720</name>
</gene>
<sequence length="158" mass="17704">MEIQGLLDRAIVSYTLALLHPIAGFLLLILVGTVGVLGWRYRRARLGKSGHDVPGTFQLMQQHQRLGMALLWMTFIVWCAGMAISSLLVLNGIVYDYPHQLFAVGLMFILAVSALVMLLFRQRTWASPVHLTLNGIVVILLVAQFVSGWQVLQQLFLF</sequence>
<keyword evidence="1" id="KW-1133">Transmembrane helix</keyword>
<feature type="transmembrane region" description="Helical" evidence="1">
    <location>
        <begin position="101"/>
        <end position="120"/>
    </location>
</feature>
<keyword evidence="1" id="KW-0472">Membrane</keyword>
<feature type="transmembrane region" description="Helical" evidence="1">
    <location>
        <begin position="69"/>
        <end position="95"/>
    </location>
</feature>
<dbReference type="KEGG" id="oxy:HCG48_18720"/>
<keyword evidence="1" id="KW-0812">Transmembrane</keyword>
<dbReference type="Proteomes" id="UP000500857">
    <property type="component" value="Chromosome"/>
</dbReference>
<feature type="transmembrane region" description="Helical" evidence="1">
    <location>
        <begin position="12"/>
        <end position="39"/>
    </location>
</feature>
<accession>A0A6H1U0K1</accession>
<dbReference type="RefSeq" id="WP_168570513.1">
    <property type="nucleotide sequence ID" value="NZ_CP051167.1"/>
</dbReference>
<proteinExistence type="predicted"/>
<keyword evidence="3" id="KW-1185">Reference proteome</keyword>